<dbReference type="PROSITE" id="PS00028">
    <property type="entry name" value="ZINC_FINGER_C2H2_1"/>
    <property type="match status" value="3"/>
</dbReference>
<gene>
    <name evidence="8" type="ORF">CM83_17177</name>
</gene>
<evidence type="ECO:0000256" key="4">
    <source>
        <dbReference type="ARBA" id="ARBA00022833"/>
    </source>
</evidence>
<dbReference type="FunFam" id="3.30.160.60:FF:002343">
    <property type="entry name" value="Zinc finger protein 33A"/>
    <property type="match status" value="1"/>
</dbReference>
<dbReference type="InterPro" id="IPR052795">
    <property type="entry name" value="RREB1"/>
</dbReference>
<proteinExistence type="predicted"/>
<keyword evidence="2" id="KW-0677">Repeat</keyword>
<dbReference type="AlphaFoldDB" id="A0A0A9YM09"/>
<dbReference type="FunFam" id="3.30.160.60:FF:000176">
    <property type="entry name" value="zinc finger protein 70"/>
    <property type="match status" value="1"/>
</dbReference>
<evidence type="ECO:0000256" key="1">
    <source>
        <dbReference type="ARBA" id="ARBA00022723"/>
    </source>
</evidence>
<sequence>MVLQYTCSLIVEQSTGVSGFTATTNVTVLDTTIHTLFHQLLHALSTARTGDVCVEGAVLQYQLSPDTASSVSSPTTLPSTNRTCQRGTALLHGTADVGTGADATASTSADANAHIKHKKYVCKVCFKTFSQRGGLHIHNRIHLGQRPYKCPQCDKAFSQACNLKRHLRSHTGERPFQCDICLKYFNRKFSLIKHRQVQHSGR</sequence>
<dbReference type="SUPFAM" id="SSF57667">
    <property type="entry name" value="beta-beta-alpha zinc fingers"/>
    <property type="match status" value="2"/>
</dbReference>
<dbReference type="GO" id="GO:0000978">
    <property type="term" value="F:RNA polymerase II cis-regulatory region sequence-specific DNA binding"/>
    <property type="evidence" value="ECO:0007669"/>
    <property type="project" value="TreeGrafter"/>
</dbReference>
<feature type="domain" description="C2H2-type" evidence="7">
    <location>
        <begin position="148"/>
        <end position="175"/>
    </location>
</feature>
<dbReference type="EMBL" id="GBHO01013029">
    <property type="protein sequence ID" value="JAG30575.1"/>
    <property type="molecule type" value="Transcribed_RNA"/>
</dbReference>
<keyword evidence="3 6" id="KW-0863">Zinc-finger</keyword>
<name>A0A0A9YM09_LYGHE</name>
<reference evidence="8" key="1">
    <citation type="journal article" date="2014" name="PLoS ONE">
        <title>Transcriptome-Based Identification of ABC Transporters in the Western Tarnished Plant Bug Lygus hesperus.</title>
        <authorList>
            <person name="Hull J.J."/>
            <person name="Chaney K."/>
            <person name="Geib S.M."/>
            <person name="Fabrick J.A."/>
            <person name="Brent C.S."/>
            <person name="Walsh D."/>
            <person name="Lavine L.C."/>
        </authorList>
    </citation>
    <scope>NUCLEOTIDE SEQUENCE</scope>
</reference>
<dbReference type="PANTHER" id="PTHR46451">
    <property type="entry name" value="RAS-RESPONSIVE ELEMENT-BINDING PROTEIN 1"/>
    <property type="match status" value="1"/>
</dbReference>
<evidence type="ECO:0000256" key="6">
    <source>
        <dbReference type="PROSITE-ProRule" id="PRU00042"/>
    </source>
</evidence>
<feature type="domain" description="C2H2-type" evidence="7">
    <location>
        <begin position="176"/>
        <end position="202"/>
    </location>
</feature>
<keyword evidence="1" id="KW-0479">Metal-binding</keyword>
<organism evidence="8">
    <name type="scientific">Lygus hesperus</name>
    <name type="common">Western plant bug</name>
    <dbReference type="NCBI Taxonomy" id="30085"/>
    <lineage>
        <taxon>Eukaryota</taxon>
        <taxon>Metazoa</taxon>
        <taxon>Ecdysozoa</taxon>
        <taxon>Arthropoda</taxon>
        <taxon>Hexapoda</taxon>
        <taxon>Insecta</taxon>
        <taxon>Pterygota</taxon>
        <taxon>Neoptera</taxon>
        <taxon>Paraneoptera</taxon>
        <taxon>Hemiptera</taxon>
        <taxon>Heteroptera</taxon>
        <taxon>Panheteroptera</taxon>
        <taxon>Cimicomorpha</taxon>
        <taxon>Miridae</taxon>
        <taxon>Mirini</taxon>
        <taxon>Lygus</taxon>
    </lineage>
</organism>
<evidence type="ECO:0000259" key="7">
    <source>
        <dbReference type="PROSITE" id="PS50157"/>
    </source>
</evidence>
<dbReference type="PROSITE" id="PS50157">
    <property type="entry name" value="ZINC_FINGER_C2H2_2"/>
    <property type="match status" value="3"/>
</dbReference>
<keyword evidence="4" id="KW-0862">Zinc</keyword>
<evidence type="ECO:0000256" key="5">
    <source>
        <dbReference type="ARBA" id="ARBA00023125"/>
    </source>
</evidence>
<keyword evidence="5" id="KW-0238">DNA-binding</keyword>
<evidence type="ECO:0000256" key="2">
    <source>
        <dbReference type="ARBA" id="ARBA00022737"/>
    </source>
</evidence>
<reference evidence="8" key="2">
    <citation type="submission" date="2014-07" db="EMBL/GenBank/DDBJ databases">
        <authorList>
            <person name="Hull J."/>
        </authorList>
    </citation>
    <scope>NUCLEOTIDE SEQUENCE</scope>
</reference>
<feature type="domain" description="C2H2-type" evidence="7">
    <location>
        <begin position="120"/>
        <end position="147"/>
    </location>
</feature>
<accession>A0A0A9YM09</accession>
<dbReference type="SMART" id="SM00355">
    <property type="entry name" value="ZnF_C2H2"/>
    <property type="match status" value="3"/>
</dbReference>
<dbReference type="Pfam" id="PF00096">
    <property type="entry name" value="zf-C2H2"/>
    <property type="match status" value="3"/>
</dbReference>
<dbReference type="PANTHER" id="PTHR46451:SF1">
    <property type="entry name" value="RAS-RESPONSIVE ELEMENT-BINDING PROTEIN 1"/>
    <property type="match status" value="1"/>
</dbReference>
<dbReference type="GO" id="GO:0005634">
    <property type="term" value="C:nucleus"/>
    <property type="evidence" value="ECO:0007669"/>
    <property type="project" value="TreeGrafter"/>
</dbReference>
<dbReference type="InterPro" id="IPR013087">
    <property type="entry name" value="Znf_C2H2_type"/>
</dbReference>
<dbReference type="GO" id="GO:0001228">
    <property type="term" value="F:DNA-binding transcription activator activity, RNA polymerase II-specific"/>
    <property type="evidence" value="ECO:0007669"/>
    <property type="project" value="TreeGrafter"/>
</dbReference>
<dbReference type="GO" id="GO:0008270">
    <property type="term" value="F:zinc ion binding"/>
    <property type="evidence" value="ECO:0007669"/>
    <property type="project" value="UniProtKB-KW"/>
</dbReference>
<evidence type="ECO:0000313" key="8">
    <source>
        <dbReference type="EMBL" id="JAG30575.1"/>
    </source>
</evidence>
<protein>
    <recommendedName>
        <fullName evidence="7">C2H2-type domain-containing protein</fullName>
    </recommendedName>
</protein>
<evidence type="ECO:0000256" key="3">
    <source>
        <dbReference type="ARBA" id="ARBA00022771"/>
    </source>
</evidence>
<dbReference type="Gene3D" id="3.30.160.60">
    <property type="entry name" value="Classic Zinc Finger"/>
    <property type="match status" value="3"/>
</dbReference>
<dbReference type="InterPro" id="IPR036236">
    <property type="entry name" value="Znf_C2H2_sf"/>
</dbReference>